<dbReference type="InterPro" id="IPR026259">
    <property type="entry name" value="MauG/Cytc_peroxidase"/>
</dbReference>
<reference evidence="11 12" key="1">
    <citation type="submission" date="2021-03" db="EMBL/GenBank/DDBJ databases">
        <title>Thiomicrorhabdus sp.nov.,novel sulfur-oxidizing bacteria isolated from coastal sediment.</title>
        <authorList>
            <person name="Liu X."/>
        </authorList>
    </citation>
    <scope>NUCLEOTIDE SEQUENCE [LARGE SCALE GENOMIC DNA]</scope>
    <source>
        <strain evidence="11 12">6S2-11</strain>
    </source>
</reference>
<evidence type="ECO:0000256" key="8">
    <source>
        <dbReference type="PROSITE-ProRule" id="PRU00433"/>
    </source>
</evidence>
<dbReference type="PANTHER" id="PTHR30600:SF10">
    <property type="entry name" value="BLL6722 PROTEIN"/>
    <property type="match status" value="1"/>
</dbReference>
<keyword evidence="2 8" id="KW-0349">Heme</keyword>
<feature type="signal peptide" evidence="9">
    <location>
        <begin position="1"/>
        <end position="36"/>
    </location>
</feature>
<evidence type="ECO:0000256" key="3">
    <source>
        <dbReference type="ARBA" id="ARBA00022723"/>
    </source>
</evidence>
<dbReference type="Gene3D" id="1.10.760.10">
    <property type="entry name" value="Cytochrome c-like domain"/>
    <property type="match status" value="2"/>
</dbReference>
<evidence type="ECO:0000256" key="5">
    <source>
        <dbReference type="ARBA" id="ARBA00022764"/>
    </source>
</evidence>
<evidence type="ECO:0000256" key="4">
    <source>
        <dbReference type="ARBA" id="ARBA00022729"/>
    </source>
</evidence>
<dbReference type="PANTHER" id="PTHR30600">
    <property type="entry name" value="CYTOCHROME C PEROXIDASE-RELATED"/>
    <property type="match status" value="1"/>
</dbReference>
<dbReference type="Proteomes" id="UP000664835">
    <property type="component" value="Unassembled WGS sequence"/>
</dbReference>
<keyword evidence="4 9" id="KW-0732">Signal</keyword>
<evidence type="ECO:0000259" key="10">
    <source>
        <dbReference type="PROSITE" id="PS51007"/>
    </source>
</evidence>
<dbReference type="InterPro" id="IPR004852">
    <property type="entry name" value="Di-haem_cyt_c_peroxidsae"/>
</dbReference>
<keyword evidence="12" id="KW-1185">Reference proteome</keyword>
<keyword evidence="5" id="KW-0574">Periplasm</keyword>
<evidence type="ECO:0000256" key="9">
    <source>
        <dbReference type="SAM" id="SignalP"/>
    </source>
</evidence>
<proteinExistence type="predicted"/>
<protein>
    <recommendedName>
        <fullName evidence="10">Cytochrome c domain-containing protein</fullName>
    </recommendedName>
</protein>
<evidence type="ECO:0000313" key="11">
    <source>
        <dbReference type="EMBL" id="MBO1927055.1"/>
    </source>
</evidence>
<feature type="domain" description="Cytochrome c" evidence="10">
    <location>
        <begin position="91"/>
        <end position="218"/>
    </location>
</feature>
<evidence type="ECO:0000256" key="1">
    <source>
        <dbReference type="ARBA" id="ARBA00004418"/>
    </source>
</evidence>
<dbReference type="PIRSF" id="PIRSF000294">
    <property type="entry name" value="Cytochrome-c_peroxidase"/>
    <property type="match status" value="1"/>
</dbReference>
<evidence type="ECO:0000256" key="7">
    <source>
        <dbReference type="ARBA" id="ARBA00023004"/>
    </source>
</evidence>
<evidence type="ECO:0000313" key="12">
    <source>
        <dbReference type="Proteomes" id="UP000664835"/>
    </source>
</evidence>
<evidence type="ECO:0000256" key="6">
    <source>
        <dbReference type="ARBA" id="ARBA00023002"/>
    </source>
</evidence>
<dbReference type="PROSITE" id="PS51007">
    <property type="entry name" value="CYTC"/>
    <property type="match status" value="1"/>
</dbReference>
<keyword evidence="7 8" id="KW-0408">Iron</keyword>
<dbReference type="Pfam" id="PF03150">
    <property type="entry name" value="CCP_MauG"/>
    <property type="match status" value="1"/>
</dbReference>
<evidence type="ECO:0000256" key="2">
    <source>
        <dbReference type="ARBA" id="ARBA00022617"/>
    </source>
</evidence>
<comment type="subcellular location">
    <subcellularLocation>
        <location evidence="1">Periplasm</location>
    </subcellularLocation>
</comment>
<keyword evidence="6" id="KW-0560">Oxidoreductase</keyword>
<keyword evidence="3 8" id="KW-0479">Metal-binding</keyword>
<name>A0ABS3Q5C4_9GAMM</name>
<dbReference type="SUPFAM" id="SSF46626">
    <property type="entry name" value="Cytochrome c"/>
    <property type="match status" value="2"/>
</dbReference>
<dbReference type="InterPro" id="IPR051395">
    <property type="entry name" value="Cytochrome_c_Peroxidase/MauG"/>
</dbReference>
<dbReference type="InterPro" id="IPR036909">
    <property type="entry name" value="Cyt_c-like_dom_sf"/>
</dbReference>
<comment type="caution">
    <text evidence="11">The sequence shown here is derived from an EMBL/GenBank/DDBJ whole genome shotgun (WGS) entry which is preliminary data.</text>
</comment>
<dbReference type="InterPro" id="IPR009056">
    <property type="entry name" value="Cyt_c-like_dom"/>
</dbReference>
<dbReference type="EMBL" id="JAGETV010000007">
    <property type="protein sequence ID" value="MBO1927055.1"/>
    <property type="molecule type" value="Genomic_DNA"/>
</dbReference>
<feature type="chain" id="PRO_5045992271" description="Cytochrome c domain-containing protein" evidence="9">
    <location>
        <begin position="37"/>
        <end position="392"/>
    </location>
</feature>
<accession>A0ABS3Q5C4</accession>
<sequence>MSEKMNISFCKPSILSLLICSLVAASFNAQSKSVNAKEEFTESPNALTSAYRKPLDAWPPAIQVENLKITELGSINAYIAQIKEFKENNADKVRLGKQLFFDPRLSRSNQIACASCHDAQLGWADGKRKALGHNRQQGLRNSMSLLNVSAFQPLFWDGRAQSLQHQALMPIQDSLEMHSTLPEALSKLNQITGYRQQFAAIYQPQQVNTTISAEQLADALASFQKTLVSRPSRFDRFVEGDYQQLNDREINGLHLFRTKARCIVCHQGTFLTDNKFHHTGLSYYGRKFEDLGRFNSTAQEEDKGLFRTPGLRGIKHTGPYMHNGLFPSIRGVLNMYNAGMTFRKKLKPGEPALSPLIQPLNLTKNELQDLELFLLTLSSENSRYVATPTLPN</sequence>
<organism evidence="11 12">
    <name type="scientific">Thiomicrorhabdus marina</name>
    <dbReference type="NCBI Taxonomy" id="2818442"/>
    <lineage>
        <taxon>Bacteria</taxon>
        <taxon>Pseudomonadati</taxon>
        <taxon>Pseudomonadota</taxon>
        <taxon>Gammaproteobacteria</taxon>
        <taxon>Thiotrichales</taxon>
        <taxon>Piscirickettsiaceae</taxon>
        <taxon>Thiomicrorhabdus</taxon>
    </lineage>
</organism>
<gene>
    <name evidence="11" type="ORF">J3998_05645</name>
</gene>